<dbReference type="InterPro" id="IPR001810">
    <property type="entry name" value="F-box_dom"/>
</dbReference>
<dbReference type="SMART" id="SM00256">
    <property type="entry name" value="FBOX"/>
    <property type="match status" value="1"/>
</dbReference>
<feature type="region of interest" description="Disordered" evidence="1">
    <location>
        <begin position="14"/>
        <end position="36"/>
    </location>
</feature>
<keyword evidence="4" id="KW-1185">Reference proteome</keyword>
<dbReference type="InParanoid" id="A0A5C3PY77"/>
<feature type="domain" description="F-box" evidence="2">
    <location>
        <begin position="97"/>
        <end position="146"/>
    </location>
</feature>
<reference evidence="3 4" key="1">
    <citation type="journal article" date="2019" name="Nat. Ecol. Evol.">
        <title>Megaphylogeny resolves global patterns of mushroom evolution.</title>
        <authorList>
            <person name="Varga T."/>
            <person name="Krizsan K."/>
            <person name="Foldi C."/>
            <person name="Dima B."/>
            <person name="Sanchez-Garcia M."/>
            <person name="Sanchez-Ramirez S."/>
            <person name="Szollosi G.J."/>
            <person name="Szarkandi J.G."/>
            <person name="Papp V."/>
            <person name="Albert L."/>
            <person name="Andreopoulos W."/>
            <person name="Angelini C."/>
            <person name="Antonin V."/>
            <person name="Barry K.W."/>
            <person name="Bougher N.L."/>
            <person name="Buchanan P."/>
            <person name="Buyck B."/>
            <person name="Bense V."/>
            <person name="Catcheside P."/>
            <person name="Chovatia M."/>
            <person name="Cooper J."/>
            <person name="Damon W."/>
            <person name="Desjardin D."/>
            <person name="Finy P."/>
            <person name="Geml J."/>
            <person name="Haridas S."/>
            <person name="Hughes K."/>
            <person name="Justo A."/>
            <person name="Karasinski D."/>
            <person name="Kautmanova I."/>
            <person name="Kiss B."/>
            <person name="Kocsube S."/>
            <person name="Kotiranta H."/>
            <person name="LaButti K.M."/>
            <person name="Lechner B.E."/>
            <person name="Liimatainen K."/>
            <person name="Lipzen A."/>
            <person name="Lukacs Z."/>
            <person name="Mihaltcheva S."/>
            <person name="Morgado L.N."/>
            <person name="Niskanen T."/>
            <person name="Noordeloos M.E."/>
            <person name="Ohm R.A."/>
            <person name="Ortiz-Santana B."/>
            <person name="Ovrebo C."/>
            <person name="Racz N."/>
            <person name="Riley R."/>
            <person name="Savchenko A."/>
            <person name="Shiryaev A."/>
            <person name="Soop K."/>
            <person name="Spirin V."/>
            <person name="Szebenyi C."/>
            <person name="Tomsovsky M."/>
            <person name="Tulloss R.E."/>
            <person name="Uehling J."/>
            <person name="Grigoriev I.V."/>
            <person name="Vagvolgyi C."/>
            <person name="Papp T."/>
            <person name="Martin F.M."/>
            <person name="Miettinen O."/>
            <person name="Hibbett D.S."/>
            <person name="Nagy L.G."/>
        </authorList>
    </citation>
    <scope>NUCLEOTIDE SEQUENCE [LARGE SCALE GENOMIC DNA]</scope>
    <source>
        <strain evidence="3 4">HHB13444</strain>
    </source>
</reference>
<organism evidence="3 4">
    <name type="scientific">Polyporus arcularius HHB13444</name>
    <dbReference type="NCBI Taxonomy" id="1314778"/>
    <lineage>
        <taxon>Eukaryota</taxon>
        <taxon>Fungi</taxon>
        <taxon>Dikarya</taxon>
        <taxon>Basidiomycota</taxon>
        <taxon>Agaricomycotina</taxon>
        <taxon>Agaricomycetes</taxon>
        <taxon>Polyporales</taxon>
        <taxon>Polyporaceae</taxon>
        <taxon>Polyporus</taxon>
    </lineage>
</organism>
<evidence type="ECO:0000313" key="4">
    <source>
        <dbReference type="Proteomes" id="UP000308197"/>
    </source>
</evidence>
<accession>A0A5C3PY77</accession>
<dbReference type="AlphaFoldDB" id="A0A5C3PY77"/>
<sequence>MWKTFEDDFMAAVEEAVKDEPPPPLGMDDEEDDGEEDAAVETNGIDIIMKGYEDELKSCTEYSGLTAQEICIRLQRPLCASPSLHNNPQQLGCVQIQGHPLSLPIDVFLQVASYLSPLELLRCTRTSRMLRRTLLSRKNRPLWRTVLHSIPQLPMCPDDMSEPSYAALVFDEHCFACGVEDAHCVDYALRLRLCEFCWDTKVGEGVDVLNATPEAVSCMVTMLTPCESATESWGQGTWWKIKDIEPTQHTKYHLYHLPELVSALGSLWPPPTIEQWDGLKPYLLEHVKILRRRQVHAILVQYWVAMICERKDAIFLQPDRQYEELRQSCVSLDLADTEGLMSPGARVIIQDLYPTLRRDHELLRARYQEIFDNRHEKRFELLEQWYEELLEGPWAHFDHRMYPNRHDGGRFASLSLRRPRQYDRRGHHTRGEFWNRGTLQALRGHIADYEIQYANILANLVTTKLRKERGEEAARALKAKNDLEEALSMPYALFICTECGEAPLAYPDIHIHWREQHPDIYVCKPADLLLKDKSENQDRSGSAASQEGTCESDDDSYSPTPSEIQEYYEERSRRPFELKSPYWVELWDAGWEAQKIILEATGIAEDIWVPELTRLLSCGRLYCACGNPSLPDPARLTWGDFVEHIDEELDWLYVRQGGRTVDVHDDRPTLLDDHEGFQCIKLLPDGADTSPAHYRLRADPETRTRIEAKLASGPSSAEVVCRICDDSVQPDDQCFLPPLYTADDIVYHFKAKHSKHFEEHEIILRVPAAITMRS</sequence>
<dbReference type="Proteomes" id="UP000308197">
    <property type="component" value="Unassembled WGS sequence"/>
</dbReference>
<protein>
    <recommendedName>
        <fullName evidence="2">F-box domain-containing protein</fullName>
    </recommendedName>
</protein>
<gene>
    <name evidence="3" type="ORF">K466DRAFT_326760</name>
</gene>
<name>A0A5C3PY77_9APHY</name>
<dbReference type="SUPFAM" id="SSF81383">
    <property type="entry name" value="F-box domain"/>
    <property type="match status" value="1"/>
</dbReference>
<dbReference type="CDD" id="cd09917">
    <property type="entry name" value="F-box_SF"/>
    <property type="match status" value="1"/>
</dbReference>
<evidence type="ECO:0000313" key="3">
    <source>
        <dbReference type="EMBL" id="TFK94542.1"/>
    </source>
</evidence>
<dbReference type="STRING" id="1314778.A0A5C3PY77"/>
<evidence type="ECO:0000259" key="2">
    <source>
        <dbReference type="PROSITE" id="PS50181"/>
    </source>
</evidence>
<dbReference type="InterPro" id="IPR036047">
    <property type="entry name" value="F-box-like_dom_sf"/>
</dbReference>
<feature type="compositionally biased region" description="Acidic residues" evidence="1">
    <location>
        <begin position="27"/>
        <end position="36"/>
    </location>
</feature>
<proteinExistence type="predicted"/>
<dbReference type="Pfam" id="PF00646">
    <property type="entry name" value="F-box"/>
    <property type="match status" value="1"/>
</dbReference>
<evidence type="ECO:0000256" key="1">
    <source>
        <dbReference type="SAM" id="MobiDB-lite"/>
    </source>
</evidence>
<feature type="region of interest" description="Disordered" evidence="1">
    <location>
        <begin position="535"/>
        <end position="561"/>
    </location>
</feature>
<dbReference type="PROSITE" id="PS50181">
    <property type="entry name" value="FBOX"/>
    <property type="match status" value="1"/>
</dbReference>
<dbReference type="EMBL" id="ML210968">
    <property type="protein sequence ID" value="TFK94542.1"/>
    <property type="molecule type" value="Genomic_DNA"/>
</dbReference>
<feature type="compositionally biased region" description="Polar residues" evidence="1">
    <location>
        <begin position="539"/>
        <end position="549"/>
    </location>
</feature>